<organism evidence="1 2">
    <name type="scientific">Cryoendolithus antarcticus</name>
    <dbReference type="NCBI Taxonomy" id="1507870"/>
    <lineage>
        <taxon>Eukaryota</taxon>
        <taxon>Fungi</taxon>
        <taxon>Dikarya</taxon>
        <taxon>Ascomycota</taxon>
        <taxon>Pezizomycotina</taxon>
        <taxon>Dothideomycetes</taxon>
        <taxon>Dothideomycetidae</taxon>
        <taxon>Cladosporiales</taxon>
        <taxon>Cladosporiaceae</taxon>
        <taxon>Cryoendolithus</taxon>
    </lineage>
</organism>
<reference evidence="2" key="1">
    <citation type="submission" date="2017-03" db="EMBL/GenBank/DDBJ databases">
        <title>Genomes of endolithic fungi from Antarctica.</title>
        <authorList>
            <person name="Coleine C."/>
            <person name="Masonjones S."/>
            <person name="Stajich J.E."/>
        </authorList>
    </citation>
    <scope>NUCLEOTIDE SEQUENCE [LARGE SCALE GENOMIC DNA]</scope>
    <source>
        <strain evidence="2">CCFEE 5527</strain>
    </source>
</reference>
<dbReference type="AlphaFoldDB" id="A0A1V8T0L4"/>
<dbReference type="InParanoid" id="A0A1V8T0L4"/>
<name>A0A1V8T0L4_9PEZI</name>
<dbReference type="Proteomes" id="UP000192596">
    <property type="component" value="Unassembled WGS sequence"/>
</dbReference>
<proteinExistence type="predicted"/>
<accession>A0A1V8T0L4</accession>
<comment type="caution">
    <text evidence="1">The sequence shown here is derived from an EMBL/GenBank/DDBJ whole genome shotgun (WGS) entry which is preliminary data.</text>
</comment>
<evidence type="ECO:0000313" key="1">
    <source>
        <dbReference type="EMBL" id="OQO04870.1"/>
    </source>
</evidence>
<dbReference type="EMBL" id="NAJO01000020">
    <property type="protein sequence ID" value="OQO04870.1"/>
    <property type="molecule type" value="Genomic_DNA"/>
</dbReference>
<protein>
    <submittedName>
        <fullName evidence="1">Uncharacterized protein</fullName>
    </submittedName>
</protein>
<gene>
    <name evidence="1" type="ORF">B0A48_07887</name>
</gene>
<evidence type="ECO:0000313" key="2">
    <source>
        <dbReference type="Proteomes" id="UP000192596"/>
    </source>
</evidence>
<keyword evidence="2" id="KW-1185">Reference proteome</keyword>
<sequence>MKRFGLVAPDEPDYILRKAAQQITFTKHASGDSGGKAILHHTDRDPSSTQSRLMMYYLHQYRGPSSISQPPLRLSRKFYVLALQEEGLNVSMLDCLIASFEISEGSWLRDYSALGREGPWKTGDSSMLIDFFATKSEELKKERRRRLRES</sequence>